<sequence length="216" mass="24092">MDGRKTRRSALTEVTSSLPVLELNMVVTAPLMVSMFSVSSNLTISPPLSCVDDVVLCVICAIPGKEELKQISLVDKRLRERSLPLLLRRVCIQFVYREDVWKLAADAIAIMLTSMAFDVIVGNTRFLDIRISDDQSEDSKLSGLPSRLAELLSAPFHQLHTLVFVIDEQETQIFDDNFRKAGIELPTVISLMVGAYSDFMVPLCPNVERVATYGQE</sequence>
<name>A0A9P7VPT8_9AGAR</name>
<accession>A0A9P7VPT8</accession>
<gene>
    <name evidence="1" type="ORF">BT62DRAFT_1008048</name>
</gene>
<evidence type="ECO:0000313" key="2">
    <source>
        <dbReference type="Proteomes" id="UP000812287"/>
    </source>
</evidence>
<comment type="caution">
    <text evidence="1">The sequence shown here is derived from an EMBL/GenBank/DDBJ whole genome shotgun (WGS) entry which is preliminary data.</text>
</comment>
<protein>
    <submittedName>
        <fullName evidence="1">Uncharacterized protein</fullName>
    </submittedName>
</protein>
<keyword evidence="2" id="KW-1185">Reference proteome</keyword>
<dbReference type="OrthoDB" id="2848819at2759"/>
<dbReference type="RefSeq" id="XP_043037887.1">
    <property type="nucleotide sequence ID" value="XM_043177407.1"/>
</dbReference>
<dbReference type="Proteomes" id="UP000812287">
    <property type="component" value="Unassembled WGS sequence"/>
</dbReference>
<dbReference type="AlphaFoldDB" id="A0A9P7VPT8"/>
<organism evidence="1 2">
    <name type="scientific">Guyanagaster necrorhizus</name>
    <dbReference type="NCBI Taxonomy" id="856835"/>
    <lineage>
        <taxon>Eukaryota</taxon>
        <taxon>Fungi</taxon>
        <taxon>Dikarya</taxon>
        <taxon>Basidiomycota</taxon>
        <taxon>Agaricomycotina</taxon>
        <taxon>Agaricomycetes</taxon>
        <taxon>Agaricomycetidae</taxon>
        <taxon>Agaricales</taxon>
        <taxon>Marasmiineae</taxon>
        <taxon>Physalacriaceae</taxon>
        <taxon>Guyanagaster</taxon>
    </lineage>
</organism>
<reference evidence="1" key="1">
    <citation type="submission" date="2020-11" db="EMBL/GenBank/DDBJ databases">
        <title>Adaptations for nitrogen fixation in a non-lichenized fungal sporocarp promotes dispersal by wood-feeding termites.</title>
        <authorList>
            <consortium name="DOE Joint Genome Institute"/>
            <person name="Koch R.A."/>
            <person name="Yoon G."/>
            <person name="Arayal U."/>
            <person name="Lail K."/>
            <person name="Amirebrahimi M."/>
            <person name="Labutti K."/>
            <person name="Lipzen A."/>
            <person name="Riley R."/>
            <person name="Barry K."/>
            <person name="Henrissat B."/>
            <person name="Grigoriev I.V."/>
            <person name="Herr J.R."/>
            <person name="Aime M.C."/>
        </authorList>
    </citation>
    <scope>NUCLEOTIDE SEQUENCE</scope>
    <source>
        <strain evidence="1">MCA 3950</strain>
    </source>
</reference>
<dbReference type="GeneID" id="66099694"/>
<dbReference type="EMBL" id="MU250540">
    <property type="protein sequence ID" value="KAG7444387.1"/>
    <property type="molecule type" value="Genomic_DNA"/>
</dbReference>
<evidence type="ECO:0000313" key="1">
    <source>
        <dbReference type="EMBL" id="KAG7444387.1"/>
    </source>
</evidence>
<proteinExistence type="predicted"/>